<evidence type="ECO:0000256" key="11">
    <source>
        <dbReference type="SAM" id="MobiDB-lite"/>
    </source>
</evidence>
<dbReference type="InterPro" id="IPR036890">
    <property type="entry name" value="HATPase_C_sf"/>
</dbReference>
<protein>
    <recommendedName>
        <fullName evidence="3">Chemotaxis protein CheA</fullName>
        <ecNumber evidence="2">2.7.13.3</ecNumber>
    </recommendedName>
</protein>
<dbReference type="RefSeq" id="WP_244894404.1">
    <property type="nucleotide sequence ID" value="NZ_FTMN01000016.1"/>
</dbReference>
<keyword evidence="7" id="KW-0902">Two-component regulatory system</keyword>
<dbReference type="Pfam" id="PF01627">
    <property type="entry name" value="Hpt"/>
    <property type="match status" value="1"/>
</dbReference>
<dbReference type="InterPro" id="IPR004358">
    <property type="entry name" value="Sig_transdc_His_kin-like_C"/>
</dbReference>
<dbReference type="CDD" id="cd00088">
    <property type="entry name" value="HPT"/>
    <property type="match status" value="1"/>
</dbReference>
<dbReference type="InterPro" id="IPR005467">
    <property type="entry name" value="His_kinase_dom"/>
</dbReference>
<dbReference type="SUPFAM" id="SSF50341">
    <property type="entry name" value="CheW-like"/>
    <property type="match status" value="1"/>
</dbReference>
<dbReference type="SMART" id="SM00073">
    <property type="entry name" value="HPT"/>
    <property type="match status" value="1"/>
</dbReference>
<dbReference type="Pfam" id="PF01584">
    <property type="entry name" value="CheW"/>
    <property type="match status" value="1"/>
</dbReference>
<dbReference type="GO" id="GO:0006935">
    <property type="term" value="P:chemotaxis"/>
    <property type="evidence" value="ECO:0007669"/>
    <property type="project" value="InterPro"/>
</dbReference>
<dbReference type="GO" id="GO:0005737">
    <property type="term" value="C:cytoplasm"/>
    <property type="evidence" value="ECO:0007669"/>
    <property type="project" value="InterPro"/>
</dbReference>
<feature type="region of interest" description="Disordered" evidence="11">
    <location>
        <begin position="723"/>
        <end position="765"/>
    </location>
</feature>
<dbReference type="SMART" id="SM01231">
    <property type="entry name" value="H-kinase_dim"/>
    <property type="match status" value="1"/>
</dbReference>
<feature type="domain" description="Response regulatory" evidence="13">
    <location>
        <begin position="1243"/>
        <end position="1359"/>
    </location>
</feature>
<dbReference type="eggNOG" id="COG0643">
    <property type="taxonomic scope" value="Bacteria"/>
</dbReference>
<dbReference type="PANTHER" id="PTHR43395">
    <property type="entry name" value="SENSOR HISTIDINE KINASE CHEA"/>
    <property type="match status" value="1"/>
</dbReference>
<dbReference type="STRING" id="49186.SAMN05421647_11626"/>
<dbReference type="EMBL" id="FTMN01000016">
    <property type="protein sequence ID" value="SIR05659.1"/>
    <property type="molecule type" value="Genomic_DNA"/>
</dbReference>
<proteinExistence type="predicted"/>
<dbReference type="PANTHER" id="PTHR43395:SF8">
    <property type="entry name" value="HISTIDINE KINASE"/>
    <property type="match status" value="1"/>
</dbReference>
<evidence type="ECO:0000256" key="2">
    <source>
        <dbReference type="ARBA" id="ARBA00012438"/>
    </source>
</evidence>
<evidence type="ECO:0000313" key="16">
    <source>
        <dbReference type="Proteomes" id="UP000186895"/>
    </source>
</evidence>
<dbReference type="Proteomes" id="UP000186895">
    <property type="component" value="Unassembled WGS sequence"/>
</dbReference>
<dbReference type="SUPFAM" id="SSF55874">
    <property type="entry name" value="ATPase domain of HSP90 chaperone/DNA topoisomerase II/histidine kinase"/>
    <property type="match status" value="1"/>
</dbReference>
<dbReference type="InterPro" id="IPR036061">
    <property type="entry name" value="CheW-like_dom_sf"/>
</dbReference>
<feature type="compositionally biased region" description="Basic and acidic residues" evidence="11">
    <location>
        <begin position="728"/>
        <end position="738"/>
    </location>
</feature>
<accession>A0A1N6XTY0</accession>
<reference evidence="15 16" key="1">
    <citation type="submission" date="2017-01" db="EMBL/GenBank/DDBJ databases">
        <authorList>
            <person name="Mah S.A."/>
            <person name="Swanson W.J."/>
            <person name="Moy G.W."/>
            <person name="Vacquier V.D."/>
        </authorList>
    </citation>
    <scope>NUCLEOTIDE SEQUENCE [LARGE SCALE GENOMIC DNA]</scope>
    <source>
        <strain evidence="15 16">DSM 7027</strain>
    </source>
</reference>
<evidence type="ECO:0000256" key="1">
    <source>
        <dbReference type="ARBA" id="ARBA00000085"/>
    </source>
</evidence>
<dbReference type="Pfam" id="PF02518">
    <property type="entry name" value="HATPase_c"/>
    <property type="match status" value="1"/>
</dbReference>
<evidence type="ECO:0000259" key="13">
    <source>
        <dbReference type="PROSITE" id="PS50110"/>
    </source>
</evidence>
<evidence type="ECO:0000256" key="4">
    <source>
        <dbReference type="ARBA" id="ARBA00022553"/>
    </source>
</evidence>
<evidence type="ECO:0000256" key="5">
    <source>
        <dbReference type="ARBA" id="ARBA00022679"/>
    </source>
</evidence>
<dbReference type="Gene3D" id="3.30.565.10">
    <property type="entry name" value="Histidine kinase-like ATPase, C-terminal domain"/>
    <property type="match status" value="1"/>
</dbReference>
<evidence type="ECO:0000256" key="3">
    <source>
        <dbReference type="ARBA" id="ARBA00021495"/>
    </source>
</evidence>
<dbReference type="FunFam" id="3.30.565.10:FF:000016">
    <property type="entry name" value="Chemotaxis protein CheA, putative"/>
    <property type="match status" value="1"/>
</dbReference>
<dbReference type="SMART" id="SM00260">
    <property type="entry name" value="CheW"/>
    <property type="match status" value="1"/>
</dbReference>
<name>A0A1N6XTY0_9GAMM</name>
<dbReference type="PRINTS" id="PR00344">
    <property type="entry name" value="BCTRLSENSOR"/>
</dbReference>
<dbReference type="SUPFAM" id="SSF47226">
    <property type="entry name" value="Histidine-containing phosphotransfer domain, HPT domain"/>
    <property type="match status" value="1"/>
</dbReference>
<dbReference type="InterPro" id="IPR001789">
    <property type="entry name" value="Sig_transdc_resp-reg_receiver"/>
</dbReference>
<dbReference type="Gene3D" id="3.40.50.2300">
    <property type="match status" value="1"/>
</dbReference>
<feature type="domain" description="HPt" evidence="14">
    <location>
        <begin position="587"/>
        <end position="690"/>
    </location>
</feature>
<evidence type="ECO:0000259" key="14">
    <source>
        <dbReference type="PROSITE" id="PS50894"/>
    </source>
</evidence>
<dbReference type="InterPro" id="IPR051315">
    <property type="entry name" value="Bact_Chemotaxis_CheA"/>
</dbReference>
<dbReference type="EC" id="2.7.13.3" evidence="2"/>
<evidence type="ECO:0000256" key="8">
    <source>
        <dbReference type="ARBA" id="ARBA00035100"/>
    </source>
</evidence>
<dbReference type="PROSITE" id="PS50894">
    <property type="entry name" value="HPT"/>
    <property type="match status" value="1"/>
</dbReference>
<dbReference type="InterPro" id="IPR002545">
    <property type="entry name" value="CheW-lke_dom"/>
</dbReference>
<dbReference type="SUPFAM" id="SSF52172">
    <property type="entry name" value="CheY-like"/>
    <property type="match status" value="1"/>
</dbReference>
<feature type="modified residue" description="4-aspartylphosphate" evidence="10">
    <location>
        <position position="1292"/>
    </location>
</feature>
<feature type="modified residue" description="Phosphohistidine" evidence="9">
    <location>
        <position position="633"/>
    </location>
</feature>
<sequence length="1360" mass="149316">MKERSLKPMLIDQLETLINQVGQPTDQLAEDLAELSEAFQEANFTGMGELLALMSELVSSEETALTPEHQADICFILAALSKQESLDALLSATTTTLTSPSWRSPLGAEDLTLLPELLAEEWGPLTEIEIVSSPGKATQLLEQASSCEDLSEHLVELSESLPDEYPPLISDLCALSAELCSTLESLGHPYLPSLFFRIDHLLAQPNHEHATAVLIALSDSHWSNPVTPEEQQELQALIDEAFRPTEQQNPNEPDTIYLEEDVCELSSAAGPATSALNSASSPEELSELLIELSESLSEIDPTLISDLFALSSESCGTLDETHTPAAVSLCQLLDLLLQAPDKATCKKTIDFLADEQWPTPLSAEEQFELCALADIAFAPNELPVPLPAGEAHQQEPKHSGFINSEAPKEILEKPDFCNVNMSLLEQAGPKIDPQILTMLSGSLMQLTQLWEQTAANSNPNLLEASMEALLPLERACETVHLSGVRILLEGLGRNLSYMALRRKPLEEYEHEHFTYCLEALQAHLGDLGNKSDRDSVVDAISDPALPIYATNQQSAFLTGLLALAGIQSSEDIEQQHATHEDIDLSIADDIDPQLLEMLYGELPTLVDELQQCLQTVITDQEAEYLLSAQRAAHTIKGLANMAGIRGLAQLTHCMEEILETLTNSDILPGKQLSEDLTESVDCLAQMSEAISESEPNPDGALEVLQCLMDWHYRLKTEGVEAAGQTRQSAEKLDPEKQAIKKVPSTPLSPSKKEITKPGESEQAGQLRVPVSLLDNLFRIAGESSTLNAQLDERLSQMHRLARANRDRQRALQKVMFDIEQQLLDYFTLHPSEASDDSDFDPLEMDRYHSIHTTLSQLQEAVADVREVGHEMAHHLRQLDEMHASQTNLQKESLDNVLSTRLVAVKTLTSRMQRIMRQACRAAGKEARLIIEGENVLVDSQILSKLADPLMHIIRNAVDHGLEASDVRADTGKDTVGTLTISFRQAENQIQVSCSDDGSGINVNRVKEIAERKGLLTDKRELSDNEAQRLILIPGFSTRDEVSQLSGRGIGMDVVYQQVTRLQGTISIHSVQNEGTRFDLALPASSLLIHTLLVRSANKRIHALSSHTIEQSLLSADGEINSSDDGMTFTTAEGVYPAYTLETLLGEKPGDYSGKRLFPVLLVKLDQGEKAAVFVPEVLAHREQVFKSMGEHLPDIPGVPGVTILADGSVAPIVDLQGRIRQRHSALSPVSELAEPEFNLHLPEVLVVDDSLSARKTLATLLSDSGYEVRTAIDGLDALDKIRQEPPAIVLTDLEMPRMSGMELAAILRNSKQYNNIPVVMITSRSTHKHRGEAEAAGVSAYLTKPWTETQVLDQVQTLLF</sequence>
<dbReference type="PROSITE" id="PS50110">
    <property type="entry name" value="RESPONSE_REGULATORY"/>
    <property type="match status" value="1"/>
</dbReference>
<comment type="catalytic activity">
    <reaction evidence="1">
        <text>ATP + protein L-histidine = ADP + protein N-phospho-L-histidine.</text>
        <dbReference type="EC" id="2.7.13.3"/>
    </reaction>
</comment>
<gene>
    <name evidence="15" type="ORF">SAMN05421647_11626</name>
</gene>
<feature type="compositionally biased region" description="Basic and acidic residues" evidence="11">
    <location>
        <begin position="750"/>
        <end position="759"/>
    </location>
</feature>
<keyword evidence="16" id="KW-1185">Reference proteome</keyword>
<dbReference type="InterPro" id="IPR003594">
    <property type="entry name" value="HATPase_dom"/>
</dbReference>
<evidence type="ECO:0000313" key="15">
    <source>
        <dbReference type="EMBL" id="SIR05659.1"/>
    </source>
</evidence>
<dbReference type="Gene3D" id="1.20.120.160">
    <property type="entry name" value="HPT domain"/>
    <property type="match status" value="1"/>
</dbReference>
<organism evidence="15 16">
    <name type="scientific">Marinobacterium stanieri</name>
    <dbReference type="NCBI Taxonomy" id="49186"/>
    <lineage>
        <taxon>Bacteria</taxon>
        <taxon>Pseudomonadati</taxon>
        <taxon>Pseudomonadota</taxon>
        <taxon>Gammaproteobacteria</taxon>
        <taxon>Oceanospirillales</taxon>
        <taxon>Oceanospirillaceae</taxon>
        <taxon>Marinobacterium</taxon>
    </lineage>
</organism>
<keyword evidence="4 10" id="KW-0597">Phosphoprotein</keyword>
<evidence type="ECO:0000256" key="10">
    <source>
        <dbReference type="PROSITE-ProRule" id="PRU00169"/>
    </source>
</evidence>
<dbReference type="GO" id="GO:0000155">
    <property type="term" value="F:phosphorelay sensor kinase activity"/>
    <property type="evidence" value="ECO:0007669"/>
    <property type="project" value="InterPro"/>
</dbReference>
<evidence type="ECO:0000256" key="9">
    <source>
        <dbReference type="PROSITE-ProRule" id="PRU00110"/>
    </source>
</evidence>
<dbReference type="InterPro" id="IPR004105">
    <property type="entry name" value="CheA-like_dim"/>
</dbReference>
<dbReference type="SMART" id="SM00387">
    <property type="entry name" value="HATPase_c"/>
    <property type="match status" value="1"/>
</dbReference>
<evidence type="ECO:0000256" key="6">
    <source>
        <dbReference type="ARBA" id="ARBA00022777"/>
    </source>
</evidence>
<dbReference type="InterPro" id="IPR008207">
    <property type="entry name" value="Sig_transdc_His_kin_Hpt_dom"/>
</dbReference>
<keyword evidence="6 15" id="KW-0418">Kinase</keyword>
<dbReference type="InterPro" id="IPR011006">
    <property type="entry name" value="CheY-like_superfamily"/>
</dbReference>
<dbReference type="Gene3D" id="2.30.30.40">
    <property type="entry name" value="SH3 Domains"/>
    <property type="match status" value="1"/>
</dbReference>
<dbReference type="PROSITE" id="PS50109">
    <property type="entry name" value="HIS_KIN"/>
    <property type="match status" value="1"/>
</dbReference>
<evidence type="ECO:0000256" key="7">
    <source>
        <dbReference type="ARBA" id="ARBA00023012"/>
    </source>
</evidence>
<dbReference type="Pfam" id="PF00072">
    <property type="entry name" value="Response_reg"/>
    <property type="match status" value="1"/>
</dbReference>
<feature type="domain" description="Histidine kinase" evidence="12">
    <location>
        <begin position="845"/>
        <end position="1085"/>
    </location>
</feature>
<evidence type="ECO:0000259" key="12">
    <source>
        <dbReference type="PROSITE" id="PS50109"/>
    </source>
</evidence>
<keyword evidence="5" id="KW-0808">Transferase</keyword>
<comment type="function">
    <text evidence="8">Involved in the transmission of sensory signals from the chemoreceptors to the flagellar motors. CheA is autophosphorylated; it can transfer its phosphate group to either CheB or CheY.</text>
</comment>
<dbReference type="InterPro" id="IPR036641">
    <property type="entry name" value="HPT_dom_sf"/>
</dbReference>
<dbReference type="SMART" id="SM00448">
    <property type="entry name" value="REC"/>
    <property type="match status" value="1"/>
</dbReference>